<gene>
    <name evidence="1" type="ORF">THRCLA_23317</name>
</gene>
<reference evidence="1 2" key="1">
    <citation type="journal article" date="2014" name="Genome Biol. Evol.">
        <title>The secreted proteins of Achlya hypogyna and Thraustotheca clavata identify the ancestral oomycete secretome and reveal gene acquisitions by horizontal gene transfer.</title>
        <authorList>
            <person name="Misner I."/>
            <person name="Blouin N."/>
            <person name="Leonard G."/>
            <person name="Richards T.A."/>
            <person name="Lane C.E."/>
        </authorList>
    </citation>
    <scope>NUCLEOTIDE SEQUENCE [LARGE SCALE GENOMIC DNA]</scope>
    <source>
        <strain evidence="1 2">ATCC 34112</strain>
    </source>
</reference>
<name>A0A1V9Y7I6_9STRA</name>
<comment type="caution">
    <text evidence="1">The sequence shown here is derived from an EMBL/GenBank/DDBJ whole genome shotgun (WGS) entry which is preliminary data.</text>
</comment>
<evidence type="ECO:0000313" key="1">
    <source>
        <dbReference type="EMBL" id="OQR81676.1"/>
    </source>
</evidence>
<proteinExistence type="predicted"/>
<keyword evidence="2" id="KW-1185">Reference proteome</keyword>
<accession>A0A1V9Y7I6</accession>
<protein>
    <submittedName>
        <fullName evidence="1">Uncharacterized protein</fullName>
    </submittedName>
</protein>
<dbReference type="EMBL" id="JNBS01004932">
    <property type="protein sequence ID" value="OQR81676.1"/>
    <property type="molecule type" value="Genomic_DNA"/>
</dbReference>
<dbReference type="AlphaFoldDB" id="A0A1V9Y7I6"/>
<dbReference type="OrthoDB" id="75277at2759"/>
<sequence length="131" mass="15332">MGITTAERQQYQLKGIEAWLVKLGHHEKVHHIVEPEPFETELNQIKSILKKHKSQISFLSKYVKPPVCPPRQYFTTNILTSGKRVPFTKYAAHKKPLKKMDVIYETNDLLKARMEQERSQRTASTVPMFIR</sequence>
<dbReference type="Proteomes" id="UP000243217">
    <property type="component" value="Unassembled WGS sequence"/>
</dbReference>
<evidence type="ECO:0000313" key="2">
    <source>
        <dbReference type="Proteomes" id="UP000243217"/>
    </source>
</evidence>
<organism evidence="1 2">
    <name type="scientific">Thraustotheca clavata</name>
    <dbReference type="NCBI Taxonomy" id="74557"/>
    <lineage>
        <taxon>Eukaryota</taxon>
        <taxon>Sar</taxon>
        <taxon>Stramenopiles</taxon>
        <taxon>Oomycota</taxon>
        <taxon>Saprolegniomycetes</taxon>
        <taxon>Saprolegniales</taxon>
        <taxon>Achlyaceae</taxon>
        <taxon>Thraustotheca</taxon>
    </lineage>
</organism>